<feature type="transmembrane region" description="Helical" evidence="6">
    <location>
        <begin position="310"/>
        <end position="330"/>
    </location>
</feature>
<feature type="transmembrane region" description="Helical" evidence="6">
    <location>
        <begin position="267"/>
        <end position="290"/>
    </location>
</feature>
<evidence type="ECO:0000313" key="8">
    <source>
        <dbReference type="EMBL" id="OAO15826.1"/>
    </source>
</evidence>
<dbReference type="GO" id="GO:0022857">
    <property type="term" value="F:transmembrane transporter activity"/>
    <property type="evidence" value="ECO:0007669"/>
    <property type="project" value="InterPro"/>
</dbReference>
<evidence type="ECO:0000256" key="1">
    <source>
        <dbReference type="ARBA" id="ARBA00004141"/>
    </source>
</evidence>
<dbReference type="InterPro" id="IPR011701">
    <property type="entry name" value="MFS"/>
</dbReference>
<evidence type="ECO:0000313" key="9">
    <source>
        <dbReference type="Proteomes" id="UP000078348"/>
    </source>
</evidence>
<keyword evidence="5 6" id="KW-0472">Membrane</keyword>
<feature type="transmembrane region" description="Helical" evidence="6">
    <location>
        <begin position="444"/>
        <end position="462"/>
    </location>
</feature>
<feature type="domain" description="Major facilitator superfamily (MFS) profile" evidence="7">
    <location>
        <begin position="13"/>
        <end position="467"/>
    </location>
</feature>
<dbReference type="Proteomes" id="UP000078348">
    <property type="component" value="Unassembled WGS sequence"/>
</dbReference>
<dbReference type="SUPFAM" id="SSF103473">
    <property type="entry name" value="MFS general substrate transporter"/>
    <property type="match status" value="1"/>
</dbReference>
<feature type="transmembrane region" description="Helical" evidence="6">
    <location>
        <begin position="12"/>
        <end position="31"/>
    </location>
</feature>
<feature type="transmembrane region" description="Helical" evidence="6">
    <location>
        <begin position="138"/>
        <end position="165"/>
    </location>
</feature>
<feature type="transmembrane region" description="Helical" evidence="6">
    <location>
        <begin position="107"/>
        <end position="126"/>
    </location>
</feature>
<feature type="transmembrane region" description="Helical" evidence="6">
    <location>
        <begin position="405"/>
        <end position="424"/>
    </location>
</feature>
<keyword evidence="2" id="KW-0813">Transport</keyword>
<proteinExistence type="predicted"/>
<gene>
    <name evidence="8" type="ORF">AV274_2448</name>
</gene>
<sequence length="497" mass="55156">MTIHPEEGIHWPTMITAVVAITAISIYQQLIMPNMPFLIRSYYPDIKNEDIGFYAGYMVSLFFLGQIPGSFLWGWCADRFGRRKSGILSTIGNFVLILLLGMSKNYYFSLVIRFLHGVADGLLGISKTMVADLCNDSNIAVGTGMIFVGGAIGGFLGPIIGGYLSDPEVVKPIVKLFPFLSATPYMVPFTVCGLFFLVLLILFLFVSEETMSQEEIDRMESTKRDMDDKLSALLLRSSEASFSSSEQLILLFNRHANYSSVFKNKDLILSVIAYGVCAFNQVSLDTIYPLTLMNNRAYGGFEMNAVEESWVATFGIVTQLATLVICPLWVKIHSYRVQLVSSMVLLGLVTFLEPLVSLYNQERPIIQFAVAFFAFALHVMVRCIAFNISIVLISNSTYKEFRGTALGLGQMAGGLCRFLGPFFIPTLFSWSTNVNRFPIHFGFSYYLMGFITLCAAALPCFLSSETDAGKGTVYDSVVHKEDKINYGSSSDLHGVNI</sequence>
<evidence type="ECO:0000256" key="6">
    <source>
        <dbReference type="SAM" id="Phobius"/>
    </source>
</evidence>
<feature type="transmembrane region" description="Helical" evidence="6">
    <location>
        <begin position="185"/>
        <end position="206"/>
    </location>
</feature>
<organism evidence="8 9">
    <name type="scientific">Blastocystis sp. subtype 1 (strain ATCC 50177 / NandII)</name>
    <dbReference type="NCBI Taxonomy" id="478820"/>
    <lineage>
        <taxon>Eukaryota</taxon>
        <taxon>Sar</taxon>
        <taxon>Stramenopiles</taxon>
        <taxon>Bigyra</taxon>
        <taxon>Opalozoa</taxon>
        <taxon>Opalinata</taxon>
        <taxon>Blastocystidae</taxon>
        <taxon>Blastocystis</taxon>
    </lineage>
</organism>
<keyword evidence="4 6" id="KW-1133">Transmembrane helix</keyword>
<dbReference type="PANTHER" id="PTHR23504">
    <property type="entry name" value="MAJOR FACILITATOR SUPERFAMILY DOMAIN-CONTAINING PROTEIN 10"/>
    <property type="match status" value="1"/>
</dbReference>
<name>A0A196SHP1_BLAHN</name>
<evidence type="ECO:0000256" key="4">
    <source>
        <dbReference type="ARBA" id="ARBA00022989"/>
    </source>
</evidence>
<reference evidence="8 9" key="1">
    <citation type="submission" date="2016-05" db="EMBL/GenBank/DDBJ databases">
        <title>Nuclear genome of Blastocystis sp. subtype 1 NandII.</title>
        <authorList>
            <person name="Gentekaki E."/>
            <person name="Curtis B."/>
            <person name="Stairs C."/>
            <person name="Eme L."/>
            <person name="Herman E."/>
            <person name="Klimes V."/>
            <person name="Arias M.C."/>
            <person name="Elias M."/>
            <person name="Hilliou F."/>
            <person name="Klute M."/>
            <person name="Malik S.-B."/>
            <person name="Pightling A."/>
            <person name="Rachubinski R."/>
            <person name="Salas D."/>
            <person name="Schlacht A."/>
            <person name="Suga H."/>
            <person name="Archibald J."/>
            <person name="Ball S.G."/>
            <person name="Clark G."/>
            <person name="Dacks J."/>
            <person name="Van Der Giezen M."/>
            <person name="Tsaousis A."/>
            <person name="Roger A."/>
        </authorList>
    </citation>
    <scope>NUCLEOTIDE SEQUENCE [LARGE SCALE GENOMIC DNA]</scope>
    <source>
        <strain evidence="9">ATCC 50177 / NandII</strain>
    </source>
</reference>
<dbReference type="OrthoDB" id="4139357at2759"/>
<keyword evidence="9" id="KW-1185">Reference proteome</keyword>
<dbReference type="EMBL" id="LXWW01000115">
    <property type="protein sequence ID" value="OAO15826.1"/>
    <property type="molecule type" value="Genomic_DNA"/>
</dbReference>
<evidence type="ECO:0000256" key="5">
    <source>
        <dbReference type="ARBA" id="ARBA00023136"/>
    </source>
</evidence>
<evidence type="ECO:0000256" key="3">
    <source>
        <dbReference type="ARBA" id="ARBA00022692"/>
    </source>
</evidence>
<evidence type="ECO:0000256" key="2">
    <source>
        <dbReference type="ARBA" id="ARBA00022448"/>
    </source>
</evidence>
<dbReference type="Pfam" id="PF07690">
    <property type="entry name" value="MFS_1"/>
    <property type="match status" value="1"/>
</dbReference>
<dbReference type="GO" id="GO:0016020">
    <property type="term" value="C:membrane"/>
    <property type="evidence" value="ECO:0007669"/>
    <property type="project" value="UniProtKB-SubCell"/>
</dbReference>
<keyword evidence="3 6" id="KW-0812">Transmembrane</keyword>
<protein>
    <submittedName>
        <fullName evidence="8">Zinc induced facilitator-like 2 protein</fullName>
    </submittedName>
</protein>
<accession>A0A196SHP1</accession>
<evidence type="ECO:0000259" key="7">
    <source>
        <dbReference type="PROSITE" id="PS50850"/>
    </source>
</evidence>
<feature type="transmembrane region" description="Helical" evidence="6">
    <location>
        <begin position="337"/>
        <end position="359"/>
    </location>
</feature>
<dbReference type="InterPro" id="IPR036259">
    <property type="entry name" value="MFS_trans_sf"/>
</dbReference>
<dbReference type="PROSITE" id="PS50850">
    <property type="entry name" value="MFS"/>
    <property type="match status" value="1"/>
</dbReference>
<feature type="transmembrane region" description="Helical" evidence="6">
    <location>
        <begin position="365"/>
        <end position="393"/>
    </location>
</feature>
<dbReference type="Gene3D" id="1.20.1250.20">
    <property type="entry name" value="MFS general substrate transporter like domains"/>
    <property type="match status" value="1"/>
</dbReference>
<dbReference type="PANTHER" id="PTHR23504:SF15">
    <property type="entry name" value="MAJOR FACILITATOR SUPERFAMILY (MFS) PROFILE DOMAIN-CONTAINING PROTEIN"/>
    <property type="match status" value="1"/>
</dbReference>
<feature type="transmembrane region" description="Helical" evidence="6">
    <location>
        <begin position="85"/>
        <end position="101"/>
    </location>
</feature>
<feature type="transmembrane region" description="Helical" evidence="6">
    <location>
        <begin position="51"/>
        <end position="73"/>
    </location>
</feature>
<dbReference type="InterPro" id="IPR020846">
    <property type="entry name" value="MFS_dom"/>
</dbReference>
<comment type="subcellular location">
    <subcellularLocation>
        <location evidence="1">Membrane</location>
        <topology evidence="1">Multi-pass membrane protein</topology>
    </subcellularLocation>
</comment>
<dbReference type="AlphaFoldDB" id="A0A196SHP1"/>
<comment type="caution">
    <text evidence="8">The sequence shown here is derived from an EMBL/GenBank/DDBJ whole genome shotgun (WGS) entry which is preliminary data.</text>
</comment>